<reference evidence="1" key="1">
    <citation type="submission" date="2014-09" db="EMBL/GenBank/DDBJ databases">
        <authorList>
            <person name="Magalhaes I.L.F."/>
            <person name="Oliveira U."/>
            <person name="Santos F.R."/>
            <person name="Vidigal T.H.D.A."/>
            <person name="Brescovit A.D."/>
            <person name="Santos A.J."/>
        </authorList>
    </citation>
    <scope>NUCLEOTIDE SEQUENCE</scope>
    <source>
        <tissue evidence="1">Shoot tissue taken approximately 20 cm above the soil surface</tissue>
    </source>
</reference>
<evidence type="ECO:0000313" key="1">
    <source>
        <dbReference type="EMBL" id="JAD38035.1"/>
    </source>
</evidence>
<organism evidence="1">
    <name type="scientific">Arundo donax</name>
    <name type="common">Giant reed</name>
    <name type="synonym">Donax arundinaceus</name>
    <dbReference type="NCBI Taxonomy" id="35708"/>
    <lineage>
        <taxon>Eukaryota</taxon>
        <taxon>Viridiplantae</taxon>
        <taxon>Streptophyta</taxon>
        <taxon>Embryophyta</taxon>
        <taxon>Tracheophyta</taxon>
        <taxon>Spermatophyta</taxon>
        <taxon>Magnoliopsida</taxon>
        <taxon>Liliopsida</taxon>
        <taxon>Poales</taxon>
        <taxon>Poaceae</taxon>
        <taxon>PACMAD clade</taxon>
        <taxon>Arundinoideae</taxon>
        <taxon>Arundineae</taxon>
        <taxon>Arundo</taxon>
    </lineage>
</organism>
<reference evidence="1" key="2">
    <citation type="journal article" date="2015" name="Data Brief">
        <title>Shoot transcriptome of the giant reed, Arundo donax.</title>
        <authorList>
            <person name="Barrero R.A."/>
            <person name="Guerrero F.D."/>
            <person name="Moolhuijzen P."/>
            <person name="Goolsby J.A."/>
            <person name="Tidwell J."/>
            <person name="Bellgard S.E."/>
            <person name="Bellgard M.I."/>
        </authorList>
    </citation>
    <scope>NUCLEOTIDE SEQUENCE</scope>
    <source>
        <tissue evidence="1">Shoot tissue taken approximately 20 cm above the soil surface</tissue>
    </source>
</reference>
<dbReference type="PANTHER" id="PTHR36617">
    <property type="entry name" value="PROTEIN, PUTATIVE-RELATED"/>
    <property type="match status" value="1"/>
</dbReference>
<dbReference type="PANTHER" id="PTHR36617:SF16">
    <property type="entry name" value="OS04G0516500 PROTEIN"/>
    <property type="match status" value="1"/>
</dbReference>
<dbReference type="AlphaFoldDB" id="A0A0A8ZMQ4"/>
<dbReference type="EMBL" id="GBRH01259860">
    <property type="protein sequence ID" value="JAD38035.1"/>
    <property type="molecule type" value="Transcribed_RNA"/>
</dbReference>
<name>A0A0A8ZMQ4_ARUDO</name>
<accession>A0A0A8ZMQ4</accession>
<protein>
    <recommendedName>
        <fullName evidence="2">Reverse transcriptase zinc-binding domain-containing protein</fullName>
    </recommendedName>
</protein>
<proteinExistence type="predicted"/>
<sequence>MCLDPDILVRDCWEDGEWNIEFRRSLNSSEMAIWEELLGKLQNIRLDESEDIVFWALDKSLTYTTRSLYRFLSFGGIISKETKHLWKAKLPLKIKVFLWQMVIVT</sequence>
<evidence type="ECO:0008006" key="2">
    <source>
        <dbReference type="Google" id="ProtNLM"/>
    </source>
</evidence>